<dbReference type="PANTHER" id="PTHR34186:SF2">
    <property type="entry name" value="CYANATE HYDRATASE"/>
    <property type="match status" value="1"/>
</dbReference>
<dbReference type="InterPro" id="IPR003712">
    <property type="entry name" value="Cyanate_lyase_C"/>
</dbReference>
<dbReference type="CDD" id="cd00559">
    <property type="entry name" value="Cyanase_C"/>
    <property type="match status" value="1"/>
</dbReference>
<keyword evidence="2 3" id="KW-0456">Lyase</keyword>
<dbReference type="SUPFAM" id="SSF47413">
    <property type="entry name" value="lambda repressor-like DNA-binding domains"/>
    <property type="match status" value="1"/>
</dbReference>
<evidence type="ECO:0000259" key="4">
    <source>
        <dbReference type="SMART" id="SM01116"/>
    </source>
</evidence>
<evidence type="ECO:0000313" key="5">
    <source>
        <dbReference type="EMBL" id="SEA17527.1"/>
    </source>
</evidence>
<dbReference type="SUPFAM" id="SSF55234">
    <property type="entry name" value="Cyanase C-terminal domain"/>
    <property type="match status" value="1"/>
</dbReference>
<sequence length="157" mass="17752">MNIPERENKLTKSEMRARILTEKEERGLTYEELADLVPGRSKMFVASAIFDAASMTAEDANALTSELDLGAPVAETLQEAPMKGMEDPTIPSDPCIYRFYEVPQVYGRAMKAVIHEEFGDGIMSAIDFEVDVQREERPDGDHVVITYDGKFLPYKRW</sequence>
<dbReference type="EMBL" id="FNQT01000003">
    <property type="protein sequence ID" value="SEA17527.1"/>
    <property type="molecule type" value="Genomic_DNA"/>
</dbReference>
<dbReference type="PANTHER" id="PTHR34186">
    <property type="entry name" value="CYANATE HYDRATASE"/>
    <property type="match status" value="1"/>
</dbReference>
<dbReference type="SMART" id="SM01116">
    <property type="entry name" value="Cyanate_lyase"/>
    <property type="match status" value="1"/>
</dbReference>
<protein>
    <recommendedName>
        <fullName evidence="3">Cyanate hydratase</fullName>
        <shortName evidence="3">Cyanase</shortName>
        <ecNumber evidence="3">4.2.1.104</ecNumber>
    </recommendedName>
    <alternativeName>
        <fullName evidence="3">Cyanate hydrolase</fullName>
    </alternativeName>
    <alternativeName>
        <fullName evidence="3">Cyanate lyase</fullName>
    </alternativeName>
</protein>
<comment type="similarity">
    <text evidence="3">Belongs to the cyanase family.</text>
</comment>
<evidence type="ECO:0000256" key="1">
    <source>
        <dbReference type="ARBA" id="ARBA00003561"/>
    </source>
</evidence>
<dbReference type="InterPro" id="IPR048564">
    <property type="entry name" value="CYNS_N"/>
</dbReference>
<dbReference type="InterPro" id="IPR008076">
    <property type="entry name" value="Cyanase"/>
</dbReference>
<evidence type="ECO:0000256" key="3">
    <source>
        <dbReference type="HAMAP-Rule" id="MF_00535"/>
    </source>
</evidence>
<dbReference type="InterPro" id="IPR036581">
    <property type="entry name" value="Cyanate_lyase_C_sf"/>
</dbReference>
<dbReference type="Proteomes" id="UP000236755">
    <property type="component" value="Unassembled WGS sequence"/>
</dbReference>
<dbReference type="Gene3D" id="3.30.1160.10">
    <property type="entry name" value="Cyanate lyase, C-terminal domain"/>
    <property type="match status" value="1"/>
</dbReference>
<keyword evidence="6" id="KW-1185">Reference proteome</keyword>
<feature type="active site" evidence="3">
    <location>
        <position position="101"/>
    </location>
</feature>
<name>A0A1H3Z1L2_9EURY</name>
<dbReference type="HAMAP" id="MF_00535">
    <property type="entry name" value="Cyanate_hydrat"/>
    <property type="match status" value="1"/>
</dbReference>
<feature type="domain" description="Cyanate lyase C-terminal" evidence="4">
    <location>
        <begin position="85"/>
        <end position="157"/>
    </location>
</feature>
<feature type="active site" evidence="3">
    <location>
        <position position="124"/>
    </location>
</feature>
<dbReference type="NCBIfam" id="NF002773">
    <property type="entry name" value="PRK02866.1"/>
    <property type="match status" value="1"/>
</dbReference>
<organism evidence="5 6">
    <name type="scientific">Haloplanus vescus</name>
    <dbReference type="NCBI Taxonomy" id="555874"/>
    <lineage>
        <taxon>Archaea</taxon>
        <taxon>Methanobacteriati</taxon>
        <taxon>Methanobacteriota</taxon>
        <taxon>Stenosarchaea group</taxon>
        <taxon>Halobacteria</taxon>
        <taxon>Halobacteriales</taxon>
        <taxon>Haloferacaceae</taxon>
        <taxon>Haloplanus</taxon>
    </lineage>
</organism>
<dbReference type="OrthoDB" id="42587at2157"/>
<comment type="function">
    <text evidence="1 3">Catalyzes the reaction of cyanate with bicarbonate to produce ammonia and carbon dioxide.</text>
</comment>
<dbReference type="PIRSF" id="PIRSF001263">
    <property type="entry name" value="Cyanate_hydratas"/>
    <property type="match status" value="1"/>
</dbReference>
<dbReference type="NCBIfam" id="TIGR00673">
    <property type="entry name" value="cynS"/>
    <property type="match status" value="1"/>
</dbReference>
<dbReference type="EC" id="4.2.1.104" evidence="3"/>
<dbReference type="Pfam" id="PF21291">
    <property type="entry name" value="CYNS_N"/>
    <property type="match status" value="1"/>
</dbReference>
<dbReference type="GO" id="GO:0003677">
    <property type="term" value="F:DNA binding"/>
    <property type="evidence" value="ECO:0007669"/>
    <property type="project" value="InterPro"/>
</dbReference>
<accession>A0A1H3Z1L2</accession>
<dbReference type="Pfam" id="PF02560">
    <property type="entry name" value="Cyanate_lyase"/>
    <property type="match status" value="1"/>
</dbReference>
<dbReference type="GO" id="GO:0008824">
    <property type="term" value="F:cyanate hydratase activity"/>
    <property type="evidence" value="ECO:0007669"/>
    <property type="project" value="UniProtKB-UniRule"/>
</dbReference>
<dbReference type="InterPro" id="IPR010982">
    <property type="entry name" value="Lambda_DNA-bd_dom_sf"/>
</dbReference>
<proteinExistence type="inferred from homology"/>
<dbReference type="Gene3D" id="1.10.260.40">
    <property type="entry name" value="lambda repressor-like DNA-binding domains"/>
    <property type="match status" value="1"/>
</dbReference>
<dbReference type="AlphaFoldDB" id="A0A1H3Z1L2"/>
<gene>
    <name evidence="3" type="primary">cynS</name>
    <name evidence="5" type="ORF">SAMN04488065_2082</name>
</gene>
<evidence type="ECO:0000313" key="6">
    <source>
        <dbReference type="Proteomes" id="UP000236755"/>
    </source>
</evidence>
<evidence type="ECO:0000256" key="2">
    <source>
        <dbReference type="ARBA" id="ARBA00023239"/>
    </source>
</evidence>
<dbReference type="RefSeq" id="WP_092634655.1">
    <property type="nucleotide sequence ID" value="NZ_FNQT01000003.1"/>
</dbReference>
<reference evidence="5 6" key="1">
    <citation type="submission" date="2016-10" db="EMBL/GenBank/DDBJ databases">
        <authorList>
            <person name="de Groot N.N."/>
        </authorList>
    </citation>
    <scope>NUCLEOTIDE SEQUENCE [LARGE SCALE GENOMIC DNA]</scope>
    <source>
        <strain evidence="5 6">CGMCC 1.8712</strain>
    </source>
</reference>
<dbReference type="PRINTS" id="PR01693">
    <property type="entry name" value="CYANASE"/>
</dbReference>
<comment type="catalytic activity">
    <reaction evidence="3">
        <text>cyanate + hydrogencarbonate + 3 H(+) = NH4(+) + 2 CO2</text>
        <dbReference type="Rhea" id="RHEA:11120"/>
        <dbReference type="ChEBI" id="CHEBI:15378"/>
        <dbReference type="ChEBI" id="CHEBI:16526"/>
        <dbReference type="ChEBI" id="CHEBI:17544"/>
        <dbReference type="ChEBI" id="CHEBI:28938"/>
        <dbReference type="ChEBI" id="CHEBI:29195"/>
        <dbReference type="EC" id="4.2.1.104"/>
    </reaction>
</comment>
<feature type="active site" evidence="3">
    <location>
        <position position="98"/>
    </location>
</feature>